<evidence type="ECO:0000313" key="1">
    <source>
        <dbReference type="EMBL" id="OMH84747.1"/>
    </source>
</evidence>
<sequence length="68" mass="7641">MRSSVLSYQVLYGHSVCPLLLHWMIRGTDHPVADAMSDVAGLATLLSRVSHGIHLSLNHSFKKREWIT</sequence>
<dbReference type="EMBL" id="LSSK01000155">
    <property type="protein sequence ID" value="OMH84747.1"/>
    <property type="molecule type" value="Genomic_DNA"/>
</dbReference>
<gene>
    <name evidence="1" type="ORF">AX774_g1722</name>
</gene>
<dbReference type="AlphaFoldDB" id="A0A1R1PUX4"/>
<organism evidence="1 2">
    <name type="scientific">Zancudomyces culisetae</name>
    <name type="common">Gut fungus</name>
    <name type="synonym">Smittium culisetae</name>
    <dbReference type="NCBI Taxonomy" id="1213189"/>
    <lineage>
        <taxon>Eukaryota</taxon>
        <taxon>Fungi</taxon>
        <taxon>Fungi incertae sedis</taxon>
        <taxon>Zoopagomycota</taxon>
        <taxon>Kickxellomycotina</taxon>
        <taxon>Harpellomycetes</taxon>
        <taxon>Harpellales</taxon>
        <taxon>Legeriomycetaceae</taxon>
        <taxon>Zancudomyces</taxon>
    </lineage>
</organism>
<name>A0A1R1PUX4_ZANCU</name>
<accession>A0A1R1PUX4</accession>
<comment type="caution">
    <text evidence="1">The sequence shown here is derived from an EMBL/GenBank/DDBJ whole genome shotgun (WGS) entry which is preliminary data.</text>
</comment>
<dbReference type="Proteomes" id="UP000188320">
    <property type="component" value="Unassembled WGS sequence"/>
</dbReference>
<protein>
    <submittedName>
        <fullName evidence="1">Uncharacterized protein</fullName>
    </submittedName>
</protein>
<reference evidence="2" key="1">
    <citation type="submission" date="2017-01" db="EMBL/GenBank/DDBJ databases">
        <authorList>
            <person name="Wang Y."/>
            <person name="White M."/>
            <person name="Kvist S."/>
            <person name="Moncalvo J.-M."/>
        </authorList>
    </citation>
    <scope>NUCLEOTIDE SEQUENCE [LARGE SCALE GENOMIC DNA]</scope>
    <source>
        <strain evidence="2">COL-18-3</strain>
    </source>
</reference>
<proteinExistence type="predicted"/>
<keyword evidence="2" id="KW-1185">Reference proteome</keyword>
<evidence type="ECO:0000313" key="2">
    <source>
        <dbReference type="Proteomes" id="UP000188320"/>
    </source>
</evidence>